<dbReference type="GO" id="GO:0008194">
    <property type="term" value="F:UDP-glycosyltransferase activity"/>
    <property type="evidence" value="ECO:0007669"/>
    <property type="project" value="InterPro"/>
</dbReference>
<accession>A0A0C9USE1</accession>
<dbReference type="OrthoDB" id="5835829at2759"/>
<evidence type="ECO:0000313" key="2">
    <source>
        <dbReference type="EMBL" id="KIJ28135.1"/>
    </source>
</evidence>
<dbReference type="SUPFAM" id="SSF53756">
    <property type="entry name" value="UDP-Glycosyltransferase/glycogen phosphorylase"/>
    <property type="match status" value="1"/>
</dbReference>
<dbReference type="PANTHER" id="PTHR48045:SF34">
    <property type="entry name" value="ISOFLAVONE 7-O-GLUCOSYLTRANSFERASE 1-LIKE"/>
    <property type="match status" value="1"/>
</dbReference>
<reference evidence="2 3" key="1">
    <citation type="submission" date="2014-06" db="EMBL/GenBank/DDBJ databases">
        <title>Evolutionary Origins and Diversification of the Mycorrhizal Mutualists.</title>
        <authorList>
            <consortium name="DOE Joint Genome Institute"/>
            <consortium name="Mycorrhizal Genomics Consortium"/>
            <person name="Kohler A."/>
            <person name="Kuo A."/>
            <person name="Nagy L.G."/>
            <person name="Floudas D."/>
            <person name="Copeland A."/>
            <person name="Barry K.W."/>
            <person name="Cichocki N."/>
            <person name="Veneault-Fourrey C."/>
            <person name="LaButti K."/>
            <person name="Lindquist E.A."/>
            <person name="Lipzen A."/>
            <person name="Lundell T."/>
            <person name="Morin E."/>
            <person name="Murat C."/>
            <person name="Riley R."/>
            <person name="Ohm R."/>
            <person name="Sun H."/>
            <person name="Tunlid A."/>
            <person name="Henrissat B."/>
            <person name="Grigoriev I.V."/>
            <person name="Hibbett D.S."/>
            <person name="Martin F."/>
        </authorList>
    </citation>
    <scope>NUCLEOTIDE SEQUENCE [LARGE SCALE GENOMIC DNA]</scope>
    <source>
        <strain evidence="2 3">SS14</strain>
    </source>
</reference>
<name>A0A0C9USE1_SPHS4</name>
<organism evidence="2 3">
    <name type="scientific">Sphaerobolus stellatus (strain SS14)</name>
    <dbReference type="NCBI Taxonomy" id="990650"/>
    <lineage>
        <taxon>Eukaryota</taxon>
        <taxon>Fungi</taxon>
        <taxon>Dikarya</taxon>
        <taxon>Basidiomycota</taxon>
        <taxon>Agaricomycotina</taxon>
        <taxon>Agaricomycetes</taxon>
        <taxon>Phallomycetidae</taxon>
        <taxon>Geastrales</taxon>
        <taxon>Sphaerobolaceae</taxon>
        <taxon>Sphaerobolus</taxon>
    </lineage>
</organism>
<dbReference type="HOGENOM" id="CLU_001724_12_0_1"/>
<gene>
    <name evidence="2" type="ORF">M422DRAFT_270635</name>
</gene>
<dbReference type="Proteomes" id="UP000054279">
    <property type="component" value="Unassembled WGS sequence"/>
</dbReference>
<evidence type="ECO:0000313" key="3">
    <source>
        <dbReference type="Proteomes" id="UP000054279"/>
    </source>
</evidence>
<keyword evidence="3" id="KW-1185">Reference proteome</keyword>
<dbReference type="EMBL" id="KN837314">
    <property type="protein sequence ID" value="KIJ28135.1"/>
    <property type="molecule type" value="Genomic_DNA"/>
</dbReference>
<protein>
    <submittedName>
        <fullName evidence="2">Glycosyltransferase family 1 protein</fullName>
    </submittedName>
</protein>
<dbReference type="AlphaFoldDB" id="A0A0C9USE1"/>
<dbReference type="Pfam" id="PF00201">
    <property type="entry name" value="UDPGT"/>
    <property type="match status" value="1"/>
</dbReference>
<sequence>MLESMRAQFLKNTQSFVSAADGIISPGTSAFEVESLTAWKKWQSERGKEFYIVGPLLPIDSETNASGMLAKENEKASSDKGQEIEAFLEKALQERGEHSLFYISFGSTWWPNSEQLWGFVEVLIEQQVPFIFACASPRAVVPEEIVQKVQESGIGLFSKWAPQQFILAHKATGWFLSHCGQNSVVEALAEGVPMIAWPIYADQAESAALISVTLNVAYQLTEARTGDTGLKVLKRGVKPTGTVDALQREAREIIDKSRGSDGKLKRKNAEDIKKKMKLAWEEHGEAVTELRRFLNKEFP</sequence>
<dbReference type="InterPro" id="IPR002213">
    <property type="entry name" value="UDP_glucos_trans"/>
</dbReference>
<keyword evidence="1 2" id="KW-0808">Transferase</keyword>
<dbReference type="Gene3D" id="3.40.50.2000">
    <property type="entry name" value="Glycogen Phosphorylase B"/>
    <property type="match status" value="2"/>
</dbReference>
<proteinExistence type="predicted"/>
<evidence type="ECO:0000256" key="1">
    <source>
        <dbReference type="ARBA" id="ARBA00022679"/>
    </source>
</evidence>
<dbReference type="CDD" id="cd03784">
    <property type="entry name" value="GT1_Gtf-like"/>
    <property type="match status" value="1"/>
</dbReference>
<dbReference type="PANTHER" id="PTHR48045">
    <property type="entry name" value="UDP-GLYCOSYLTRANSFERASE 72B1"/>
    <property type="match status" value="1"/>
</dbReference>